<organism evidence="1 2">
    <name type="scientific">Ataeniobius toweri</name>
    <dbReference type="NCBI Taxonomy" id="208326"/>
    <lineage>
        <taxon>Eukaryota</taxon>
        <taxon>Metazoa</taxon>
        <taxon>Chordata</taxon>
        <taxon>Craniata</taxon>
        <taxon>Vertebrata</taxon>
        <taxon>Euteleostomi</taxon>
        <taxon>Actinopterygii</taxon>
        <taxon>Neopterygii</taxon>
        <taxon>Teleostei</taxon>
        <taxon>Neoteleostei</taxon>
        <taxon>Acanthomorphata</taxon>
        <taxon>Ovalentaria</taxon>
        <taxon>Atherinomorphae</taxon>
        <taxon>Cyprinodontiformes</taxon>
        <taxon>Goodeidae</taxon>
        <taxon>Ataeniobius</taxon>
    </lineage>
</organism>
<comment type="caution">
    <text evidence="1">The sequence shown here is derived from an EMBL/GenBank/DDBJ whole genome shotgun (WGS) entry which is preliminary data.</text>
</comment>
<keyword evidence="2" id="KW-1185">Reference proteome</keyword>
<evidence type="ECO:0000313" key="1">
    <source>
        <dbReference type="EMBL" id="MED6262890.1"/>
    </source>
</evidence>
<gene>
    <name evidence="1" type="ORF">ATANTOWER_028579</name>
</gene>
<reference evidence="1 2" key="1">
    <citation type="submission" date="2021-07" db="EMBL/GenBank/DDBJ databases">
        <authorList>
            <person name="Palmer J.M."/>
        </authorList>
    </citation>
    <scope>NUCLEOTIDE SEQUENCE [LARGE SCALE GENOMIC DNA]</scope>
    <source>
        <strain evidence="1 2">AT_MEX2019</strain>
        <tissue evidence="1">Muscle</tissue>
    </source>
</reference>
<accession>A0ABU7CM14</accession>
<dbReference type="EMBL" id="JAHUTI010095717">
    <property type="protein sequence ID" value="MED6262890.1"/>
    <property type="molecule type" value="Genomic_DNA"/>
</dbReference>
<name>A0ABU7CM14_9TELE</name>
<protein>
    <submittedName>
        <fullName evidence="1">Uncharacterized protein</fullName>
    </submittedName>
</protein>
<feature type="non-terminal residue" evidence="1">
    <location>
        <position position="1"/>
    </location>
</feature>
<proteinExistence type="predicted"/>
<sequence length="128" mass="14232">LFSPHSKLFLNCSAMLEPQCSCFASLSSELEVLVNGQRLKRAPLCLMSVWSLLNTPVKSKGRETCVSCYSAELQQHSTAQKHRLAHAHSLPKQSGCQGDRCIRFNGLGDFTQVVHRHKKPQLALGQDE</sequence>
<evidence type="ECO:0000313" key="2">
    <source>
        <dbReference type="Proteomes" id="UP001345963"/>
    </source>
</evidence>
<dbReference type="Proteomes" id="UP001345963">
    <property type="component" value="Unassembled WGS sequence"/>
</dbReference>